<evidence type="ECO:0000313" key="3">
    <source>
        <dbReference type="EMBL" id="VEL31390.1"/>
    </source>
</evidence>
<organism evidence="3 4">
    <name type="scientific">Protopolystoma xenopodis</name>
    <dbReference type="NCBI Taxonomy" id="117903"/>
    <lineage>
        <taxon>Eukaryota</taxon>
        <taxon>Metazoa</taxon>
        <taxon>Spiralia</taxon>
        <taxon>Lophotrochozoa</taxon>
        <taxon>Platyhelminthes</taxon>
        <taxon>Monogenea</taxon>
        <taxon>Polyopisthocotylea</taxon>
        <taxon>Polystomatidea</taxon>
        <taxon>Polystomatidae</taxon>
        <taxon>Protopolystoma</taxon>
    </lineage>
</organism>
<dbReference type="EC" id="3.4.11.21" evidence="2"/>
<dbReference type="PANTHER" id="PTHR28570">
    <property type="entry name" value="ASPARTYL AMINOPEPTIDASE"/>
    <property type="match status" value="1"/>
</dbReference>
<comment type="catalytic activity">
    <reaction evidence="1">
        <text>Release of an N-terminal aspartate or glutamate from a peptide, with a preference for aspartate.</text>
        <dbReference type="EC" id="3.4.11.21"/>
    </reaction>
</comment>
<protein>
    <recommendedName>
        <fullName evidence="2">aspartyl aminopeptidase</fullName>
        <ecNumber evidence="2">3.4.11.21</ecNumber>
    </recommendedName>
</protein>
<dbReference type="EMBL" id="CAAALY010121827">
    <property type="protein sequence ID" value="VEL31390.1"/>
    <property type="molecule type" value="Genomic_DNA"/>
</dbReference>
<dbReference type="GO" id="GO:0008270">
    <property type="term" value="F:zinc ion binding"/>
    <property type="evidence" value="ECO:0007669"/>
    <property type="project" value="InterPro"/>
</dbReference>
<comment type="caution">
    <text evidence="3">The sequence shown here is derived from an EMBL/GenBank/DDBJ whole genome shotgun (WGS) entry which is preliminary data.</text>
</comment>
<evidence type="ECO:0000256" key="1">
    <source>
        <dbReference type="ARBA" id="ARBA00001335"/>
    </source>
</evidence>
<keyword evidence="4" id="KW-1185">Reference proteome</keyword>
<dbReference type="GO" id="GO:0006508">
    <property type="term" value="P:proteolysis"/>
    <property type="evidence" value="ECO:0007669"/>
    <property type="project" value="InterPro"/>
</dbReference>
<dbReference type="GO" id="GO:0004177">
    <property type="term" value="F:aminopeptidase activity"/>
    <property type="evidence" value="ECO:0007669"/>
    <property type="project" value="UniProtKB-EC"/>
</dbReference>
<gene>
    <name evidence="3" type="ORF">PXEA_LOCUS24830</name>
</gene>
<evidence type="ECO:0000256" key="2">
    <source>
        <dbReference type="ARBA" id="ARBA00011965"/>
    </source>
</evidence>
<proteinExistence type="predicted"/>
<dbReference type="Proteomes" id="UP000784294">
    <property type="component" value="Unassembled WGS sequence"/>
</dbReference>
<dbReference type="Gene3D" id="3.40.630.10">
    <property type="entry name" value="Zn peptidases"/>
    <property type="match status" value="1"/>
</dbReference>
<dbReference type="Pfam" id="PF02127">
    <property type="entry name" value="Peptidase_M18"/>
    <property type="match status" value="1"/>
</dbReference>
<dbReference type="PANTHER" id="PTHR28570:SF3">
    <property type="entry name" value="ASPARTYL AMINOPEPTIDASE"/>
    <property type="match status" value="1"/>
</dbReference>
<evidence type="ECO:0000313" key="4">
    <source>
        <dbReference type="Proteomes" id="UP000784294"/>
    </source>
</evidence>
<dbReference type="AlphaFoldDB" id="A0A3S5C2P2"/>
<dbReference type="SUPFAM" id="SSF53187">
    <property type="entry name" value="Zn-dependent exopeptidases"/>
    <property type="match status" value="1"/>
</dbReference>
<name>A0A3S5C2P2_9PLAT</name>
<dbReference type="OrthoDB" id="9880441at2759"/>
<reference evidence="3" key="1">
    <citation type="submission" date="2018-11" db="EMBL/GenBank/DDBJ databases">
        <authorList>
            <consortium name="Pathogen Informatics"/>
        </authorList>
    </citation>
    <scope>NUCLEOTIDE SEQUENCE</scope>
</reference>
<accession>A0A3S5C2P2</accession>
<dbReference type="InterPro" id="IPR001948">
    <property type="entry name" value="Peptidase_M18"/>
</dbReference>
<sequence length="65" mass="7122">MTGGSTIGPFLSSQLGVPTVDIGGPQLAMHSCREMTCTSSIDQAIQLYTGYFERASMIWQSIRYM</sequence>